<keyword evidence="3" id="KW-1185">Reference proteome</keyword>
<dbReference type="InterPro" id="IPR050270">
    <property type="entry name" value="DegV_domain_contain"/>
</dbReference>
<dbReference type="OrthoDB" id="9780216at2"/>
<sequence>MKTAVLTDSTCDLPRETIEEKDYLHTIPLNINFAEEKFVDREDITPEEFFARIEETGELPSTSQPSVGDFLKTYEELEKDYDQIISLHLSGELSGTLNSSKTAAAEMEGVDIKIFDSRSASLGLGFQVLLTCRLLENGFSWPEIEKNLKVMKTNTGVFFTVDDLTYLEKGGRIGKASSLIGSILNFKPLLELSGDSGEVTPRGKVRGNSRLREKLIKEIEEVFQEEENVWLAILYGSRQREALLLKEMIEKKAGEKEIDLRLWQREISPVLGCHTGPSVYGLALTAGDFLA</sequence>
<accession>A0A1G9NS66</accession>
<dbReference type="GO" id="GO:0008289">
    <property type="term" value="F:lipid binding"/>
    <property type="evidence" value="ECO:0007669"/>
    <property type="project" value="UniProtKB-KW"/>
</dbReference>
<dbReference type="PROSITE" id="PS51482">
    <property type="entry name" value="DEGV"/>
    <property type="match status" value="1"/>
</dbReference>
<dbReference type="InterPro" id="IPR043168">
    <property type="entry name" value="DegV_C"/>
</dbReference>
<reference evidence="2 3" key="1">
    <citation type="submission" date="2016-10" db="EMBL/GenBank/DDBJ databases">
        <authorList>
            <person name="de Groot N.N."/>
        </authorList>
    </citation>
    <scope>NUCLEOTIDE SEQUENCE [LARGE SCALE GENOMIC DNA]</scope>
    <source>
        <strain evidence="2 3">SLAS-1</strain>
    </source>
</reference>
<evidence type="ECO:0000256" key="1">
    <source>
        <dbReference type="ARBA" id="ARBA00023121"/>
    </source>
</evidence>
<organism evidence="2 3">
    <name type="scientific">Halarsenatibacter silvermanii</name>
    <dbReference type="NCBI Taxonomy" id="321763"/>
    <lineage>
        <taxon>Bacteria</taxon>
        <taxon>Bacillati</taxon>
        <taxon>Bacillota</taxon>
        <taxon>Clostridia</taxon>
        <taxon>Halanaerobiales</taxon>
        <taxon>Halarsenatibacteraceae</taxon>
        <taxon>Halarsenatibacter</taxon>
    </lineage>
</organism>
<dbReference type="AlphaFoldDB" id="A0A1G9NS66"/>
<dbReference type="Pfam" id="PF02645">
    <property type="entry name" value="DegV"/>
    <property type="match status" value="1"/>
</dbReference>
<evidence type="ECO:0000313" key="2">
    <source>
        <dbReference type="EMBL" id="SDL89230.1"/>
    </source>
</evidence>
<name>A0A1G9NS66_9FIRM</name>
<dbReference type="NCBIfam" id="TIGR00762">
    <property type="entry name" value="DegV"/>
    <property type="match status" value="1"/>
</dbReference>
<dbReference type="PANTHER" id="PTHR33434">
    <property type="entry name" value="DEGV DOMAIN-CONTAINING PROTEIN DR_1986-RELATED"/>
    <property type="match status" value="1"/>
</dbReference>
<dbReference type="RefSeq" id="WP_089760170.1">
    <property type="nucleotide sequence ID" value="NZ_FNGO01000011.1"/>
</dbReference>
<proteinExistence type="predicted"/>
<dbReference type="SUPFAM" id="SSF82549">
    <property type="entry name" value="DAK1/DegV-like"/>
    <property type="match status" value="1"/>
</dbReference>
<dbReference type="PANTHER" id="PTHR33434:SF2">
    <property type="entry name" value="FATTY ACID-BINDING PROTEIN TM_1468"/>
    <property type="match status" value="1"/>
</dbReference>
<dbReference type="Proteomes" id="UP000199476">
    <property type="component" value="Unassembled WGS sequence"/>
</dbReference>
<dbReference type="STRING" id="321763.SAMN04488692_11111"/>
<evidence type="ECO:0000313" key="3">
    <source>
        <dbReference type="Proteomes" id="UP000199476"/>
    </source>
</evidence>
<dbReference type="InterPro" id="IPR003797">
    <property type="entry name" value="DegV"/>
</dbReference>
<dbReference type="EMBL" id="FNGO01000011">
    <property type="protein sequence ID" value="SDL89230.1"/>
    <property type="molecule type" value="Genomic_DNA"/>
</dbReference>
<keyword evidence="1" id="KW-0446">Lipid-binding</keyword>
<gene>
    <name evidence="2" type="ORF">SAMN04488692_11111</name>
</gene>
<dbReference type="Gene3D" id="3.30.1180.10">
    <property type="match status" value="1"/>
</dbReference>
<dbReference type="Gene3D" id="3.40.50.10170">
    <property type="match status" value="1"/>
</dbReference>
<protein>
    <submittedName>
        <fullName evidence="2">EDD domain protein, DegV family</fullName>
    </submittedName>
</protein>